<dbReference type="InterPro" id="IPR017926">
    <property type="entry name" value="GATASE"/>
</dbReference>
<dbReference type="PRINTS" id="PR00099">
    <property type="entry name" value="CPSGATASE"/>
</dbReference>
<protein>
    <submittedName>
        <fullName evidence="3">Aminodeoxychorismate/anthranilate synthase component II</fullName>
    </submittedName>
</protein>
<sequence length="191" mass="20423">MILLIDHFDSFVETLARYARESGAATHVLRVDDLVAADVAVEAPQGIILSPGPGQPSDTPETMALFELLPETPILGVCLGHQALCQAYGGATVPAPHPMHGRASQIHHEGGGLFADIPSPFPAGKYHSLLGTLPEDGPLDALAWDEEGTLMAARHRTQPHFGVQFHPESLLTPAGRIIMRNFLSLTDKETA</sequence>
<gene>
    <name evidence="3" type="ORF">DX908_11130</name>
</gene>
<dbReference type="GO" id="GO:0000162">
    <property type="term" value="P:L-tryptophan biosynthetic process"/>
    <property type="evidence" value="ECO:0007669"/>
    <property type="project" value="TreeGrafter"/>
</dbReference>
<dbReference type="Gene3D" id="3.40.50.880">
    <property type="match status" value="1"/>
</dbReference>
<evidence type="ECO:0000256" key="1">
    <source>
        <dbReference type="ARBA" id="ARBA00022962"/>
    </source>
</evidence>
<dbReference type="AlphaFoldDB" id="A0A371RJZ3"/>
<dbReference type="InterPro" id="IPR029062">
    <property type="entry name" value="Class_I_gatase-like"/>
</dbReference>
<evidence type="ECO:0000259" key="2">
    <source>
        <dbReference type="Pfam" id="PF00117"/>
    </source>
</evidence>
<dbReference type="SUPFAM" id="SSF52317">
    <property type="entry name" value="Class I glutamine amidotransferase-like"/>
    <property type="match status" value="1"/>
</dbReference>
<dbReference type="GO" id="GO:0005829">
    <property type="term" value="C:cytosol"/>
    <property type="evidence" value="ECO:0007669"/>
    <property type="project" value="TreeGrafter"/>
</dbReference>
<dbReference type="PRINTS" id="PR00097">
    <property type="entry name" value="ANTSNTHASEII"/>
</dbReference>
<dbReference type="PANTHER" id="PTHR43418:SF4">
    <property type="entry name" value="MULTIFUNCTIONAL TRYPTOPHAN BIOSYNTHESIS PROTEIN"/>
    <property type="match status" value="1"/>
</dbReference>
<dbReference type="InterPro" id="IPR006221">
    <property type="entry name" value="TrpG/PapA_dom"/>
</dbReference>
<dbReference type="OrthoDB" id="9803598at2"/>
<evidence type="ECO:0000313" key="4">
    <source>
        <dbReference type="Proteomes" id="UP000264589"/>
    </source>
</evidence>
<name>A0A371RJZ3_9PROT</name>
<dbReference type="RefSeq" id="WP_116392404.1">
    <property type="nucleotide sequence ID" value="NZ_QUQO01000001.1"/>
</dbReference>
<dbReference type="NCBIfam" id="TIGR00566">
    <property type="entry name" value="trpG_papA"/>
    <property type="match status" value="1"/>
</dbReference>
<dbReference type="EMBL" id="QUQO01000001">
    <property type="protein sequence ID" value="RFB05771.1"/>
    <property type="molecule type" value="Genomic_DNA"/>
</dbReference>
<dbReference type="Proteomes" id="UP000264589">
    <property type="component" value="Unassembled WGS sequence"/>
</dbReference>
<dbReference type="PANTHER" id="PTHR43418">
    <property type="entry name" value="MULTIFUNCTIONAL TRYPTOPHAN BIOSYNTHESIS PROTEIN-RELATED"/>
    <property type="match status" value="1"/>
</dbReference>
<accession>A0A371RJZ3</accession>
<dbReference type="PROSITE" id="PS51273">
    <property type="entry name" value="GATASE_TYPE_1"/>
    <property type="match status" value="1"/>
</dbReference>
<dbReference type="InParanoid" id="A0A371RJZ3"/>
<feature type="domain" description="Glutamine amidotransferase" evidence="2">
    <location>
        <begin position="3"/>
        <end position="183"/>
    </location>
</feature>
<dbReference type="GO" id="GO:0004049">
    <property type="term" value="F:anthranilate synthase activity"/>
    <property type="evidence" value="ECO:0007669"/>
    <property type="project" value="TreeGrafter"/>
</dbReference>
<dbReference type="CDD" id="cd01743">
    <property type="entry name" value="GATase1_Anthranilate_Synthase"/>
    <property type="match status" value="1"/>
</dbReference>
<evidence type="ECO:0000313" key="3">
    <source>
        <dbReference type="EMBL" id="RFB05771.1"/>
    </source>
</evidence>
<keyword evidence="1" id="KW-0315">Glutamine amidotransferase</keyword>
<keyword evidence="4" id="KW-1185">Reference proteome</keyword>
<dbReference type="InterPro" id="IPR050472">
    <property type="entry name" value="Anth_synth/Amidotransfase"/>
</dbReference>
<proteinExistence type="predicted"/>
<organism evidence="3 4">
    <name type="scientific">Parvularcula marina</name>
    <dbReference type="NCBI Taxonomy" id="2292771"/>
    <lineage>
        <taxon>Bacteria</taxon>
        <taxon>Pseudomonadati</taxon>
        <taxon>Pseudomonadota</taxon>
        <taxon>Alphaproteobacteria</taxon>
        <taxon>Parvularculales</taxon>
        <taxon>Parvularculaceae</taxon>
        <taxon>Parvularcula</taxon>
    </lineage>
</organism>
<dbReference type="Pfam" id="PF00117">
    <property type="entry name" value="GATase"/>
    <property type="match status" value="1"/>
</dbReference>
<comment type="caution">
    <text evidence="3">The sequence shown here is derived from an EMBL/GenBank/DDBJ whole genome shotgun (WGS) entry which is preliminary data.</text>
</comment>
<dbReference type="PRINTS" id="PR00096">
    <property type="entry name" value="GATASE"/>
</dbReference>
<reference evidence="3 4" key="1">
    <citation type="submission" date="2018-08" db="EMBL/GenBank/DDBJ databases">
        <title>Parvularcula sp. SM1705, isolated from surface water of the South Sea China.</title>
        <authorList>
            <person name="Sun L."/>
        </authorList>
    </citation>
    <scope>NUCLEOTIDE SEQUENCE [LARGE SCALE GENOMIC DNA]</scope>
    <source>
        <strain evidence="3 4">SM1705</strain>
    </source>
</reference>